<evidence type="ECO:0000313" key="2">
    <source>
        <dbReference type="Proteomes" id="UP000502248"/>
    </source>
</evidence>
<sequence>MQNVASDTALAKLASMLEGSQARWIVGGSTGLALRGAILERAPSDLDIYVDGNAVASVDEKLRDYRLDGPSENRTERYHSILSHYRIEDTMVELVGDFRVTALQSEYLTEVDEFLFPGSDRIEVAYHSVAIIPLGHELIFNLLRERGDRAAEAGRLISEDPRRHLPLLQQLIRRNEISFSVAAEALRLAGEG</sequence>
<proteinExistence type="predicted"/>
<accession>A0A7Z2VG45</accession>
<name>A0A7Z2VG45_9BACL</name>
<dbReference type="AlphaFoldDB" id="A0A7Z2VG45"/>
<dbReference type="RefSeq" id="WP_169278706.1">
    <property type="nucleotide sequence ID" value="NZ_CP051680.1"/>
</dbReference>
<organism evidence="1 2">
    <name type="scientific">Cohnella herbarum</name>
    <dbReference type="NCBI Taxonomy" id="2728023"/>
    <lineage>
        <taxon>Bacteria</taxon>
        <taxon>Bacillati</taxon>
        <taxon>Bacillota</taxon>
        <taxon>Bacilli</taxon>
        <taxon>Bacillales</taxon>
        <taxon>Paenibacillaceae</taxon>
        <taxon>Cohnella</taxon>
    </lineage>
</organism>
<gene>
    <name evidence="1" type="ORF">HH215_03880</name>
</gene>
<keyword evidence="2" id="KW-1185">Reference proteome</keyword>
<dbReference type="InterPro" id="IPR043519">
    <property type="entry name" value="NT_sf"/>
</dbReference>
<dbReference type="EMBL" id="CP051680">
    <property type="protein sequence ID" value="QJD82407.1"/>
    <property type="molecule type" value="Genomic_DNA"/>
</dbReference>
<reference evidence="1 2" key="1">
    <citation type="submission" date="2020-04" db="EMBL/GenBank/DDBJ databases">
        <title>Genome sequencing of novel species.</title>
        <authorList>
            <person name="Heo J."/>
            <person name="Kim S.-J."/>
            <person name="Kim J.-S."/>
            <person name="Hong S.-B."/>
            <person name="Kwon S.-W."/>
        </authorList>
    </citation>
    <scope>NUCLEOTIDE SEQUENCE [LARGE SCALE GENOMIC DNA]</scope>
    <source>
        <strain evidence="1 2">MFER-1</strain>
    </source>
</reference>
<dbReference type="SUPFAM" id="SSF81301">
    <property type="entry name" value="Nucleotidyltransferase"/>
    <property type="match status" value="1"/>
</dbReference>
<dbReference type="Gene3D" id="3.30.460.40">
    <property type="match status" value="1"/>
</dbReference>
<dbReference type="KEGG" id="cheb:HH215_03880"/>
<evidence type="ECO:0000313" key="1">
    <source>
        <dbReference type="EMBL" id="QJD82407.1"/>
    </source>
</evidence>
<evidence type="ECO:0008006" key="3">
    <source>
        <dbReference type="Google" id="ProtNLM"/>
    </source>
</evidence>
<protein>
    <recommendedName>
        <fullName evidence="3">Nucleotidyl transferase AbiEii/AbiGii toxin family protein</fullName>
    </recommendedName>
</protein>
<dbReference type="Proteomes" id="UP000502248">
    <property type="component" value="Chromosome"/>
</dbReference>